<dbReference type="SUPFAM" id="SSF46689">
    <property type="entry name" value="Homeodomain-like"/>
    <property type="match status" value="1"/>
</dbReference>
<evidence type="ECO:0000259" key="13">
    <source>
        <dbReference type="PROSITE" id="PS50090"/>
    </source>
</evidence>
<dbReference type="InterPro" id="IPR017930">
    <property type="entry name" value="Myb_dom"/>
</dbReference>
<feature type="domain" description="Myb-like" evidence="13">
    <location>
        <begin position="28"/>
        <end position="80"/>
    </location>
</feature>
<evidence type="ECO:0000256" key="3">
    <source>
        <dbReference type="ARBA" id="ARBA00022782"/>
    </source>
</evidence>
<dbReference type="InterPro" id="IPR009057">
    <property type="entry name" value="Homeodomain-like_sf"/>
</dbReference>
<evidence type="ECO:0000256" key="1">
    <source>
        <dbReference type="ARBA" id="ARBA00004123"/>
    </source>
</evidence>
<evidence type="ECO:0000256" key="8">
    <source>
        <dbReference type="ARBA" id="ARBA00023163"/>
    </source>
</evidence>
<dbReference type="InParanoid" id="A0A804JRC2"/>
<evidence type="ECO:0000256" key="9">
    <source>
        <dbReference type="ARBA" id="ARBA00023242"/>
    </source>
</evidence>
<evidence type="ECO:0000313" key="16">
    <source>
        <dbReference type="Proteomes" id="UP000012960"/>
    </source>
</evidence>
<sequence length="600" mass="65646">MTSKDQMEQINSQPSEEDSCGESTNKGNEDLKKGPWTSAEDEILVNYVDRFGEGNWNAVQKHTKLRRCGKSCRLRWINHLRPNLKKGAFTEDEEQLIIALHSKMGNRWAQMAAFLPGRTDNEIKNYWNTRKKRCQRAGLPLYPPNACHNVSEENVQCSRLSKYSYSYDQPLELLQGSFPDSPDIISDNFQTSYGASSYAMPFADAAGFGSQNYSFANPTANCVEQSTDSEKFLLALHGSVADVYPTTKQFLFQPSGSTPRNCFGSLHGADPSSQSLAPLLGAIPGSYALLNDTFSTYCPTRGTAKLELPSDQCVETDASSRLSCPATPVSVYNVQSPSATVSVQSNFVSPWKSGPMLRQAHVLSDAEKEPSEMSSITSTIKPNDVFECSGLSINDMELYSTAVADSYMESPSALVSLQSKCFPPWKSSPVLQEAHVLSSAEKEPPLKSSSVTPIVKSSDVSECSINGTELYSSPVAFDRYVKSPSATIPFQSSCVTPWKNVPLRSVLQEGHAPGNSEAKSSEKRSVTSIMKPNNVICSSGLSINDREFNSKPVVADTYVGSPPATFSLQSKYLTSWKSDPVLVEADAFDSAEEEPSKKFC</sequence>
<keyword evidence="9" id="KW-0539">Nucleus</keyword>
<dbReference type="GO" id="GO:0030154">
    <property type="term" value="P:cell differentiation"/>
    <property type="evidence" value="ECO:0007669"/>
    <property type="project" value="UniProtKB-KW"/>
</dbReference>
<comment type="subcellular location">
    <subcellularLocation>
        <location evidence="1">Nucleus</location>
    </subcellularLocation>
</comment>
<dbReference type="Gramene" id="Ma07_t02470.1">
    <property type="protein sequence ID" value="Ma07_p02470.1"/>
    <property type="gene ID" value="Ma07_g02470"/>
</dbReference>
<dbReference type="Gene3D" id="1.10.10.60">
    <property type="entry name" value="Homeodomain-like"/>
    <property type="match status" value="2"/>
</dbReference>
<keyword evidence="3" id="KW-0221">Differentiation</keyword>
<evidence type="ECO:0000256" key="10">
    <source>
        <dbReference type="ARBA" id="ARBA00071221"/>
    </source>
</evidence>
<dbReference type="GO" id="GO:0005634">
    <property type="term" value="C:nucleus"/>
    <property type="evidence" value="ECO:0000318"/>
    <property type="project" value="GO_Central"/>
</dbReference>
<dbReference type="GO" id="GO:0003700">
    <property type="term" value="F:DNA-binding transcription factor activity"/>
    <property type="evidence" value="ECO:0000318"/>
    <property type="project" value="GO_Central"/>
</dbReference>
<dbReference type="PROSITE" id="PS51294">
    <property type="entry name" value="HTH_MYB"/>
    <property type="match status" value="2"/>
</dbReference>
<keyword evidence="5" id="KW-0287">Flowering</keyword>
<keyword evidence="16" id="KW-1185">Reference proteome</keyword>
<evidence type="ECO:0000256" key="12">
    <source>
        <dbReference type="SAM" id="MobiDB-lite"/>
    </source>
</evidence>
<protein>
    <recommendedName>
        <fullName evidence="10">Transcription factor GAMYB</fullName>
    </recommendedName>
    <alternativeName>
        <fullName evidence="11">OsGAMyb</fullName>
    </alternativeName>
</protein>
<feature type="domain" description="HTH myb-type" evidence="14">
    <location>
        <begin position="28"/>
        <end position="84"/>
    </location>
</feature>
<keyword evidence="6" id="KW-0238">DNA-binding</keyword>
<dbReference type="FunFam" id="1.10.10.60:FF:000001">
    <property type="entry name" value="MYB-related transcription factor"/>
    <property type="match status" value="1"/>
</dbReference>
<keyword evidence="2" id="KW-0677">Repeat</keyword>
<feature type="domain" description="HTH myb-type" evidence="14">
    <location>
        <begin position="85"/>
        <end position="135"/>
    </location>
</feature>
<evidence type="ECO:0000256" key="11">
    <source>
        <dbReference type="ARBA" id="ARBA00078675"/>
    </source>
</evidence>
<dbReference type="PANTHER" id="PTHR47995">
    <property type="entry name" value="TRANSCRIPTION FACTOR MYB33-RELATED"/>
    <property type="match status" value="1"/>
</dbReference>
<dbReference type="GO" id="GO:0003677">
    <property type="term" value="F:DNA binding"/>
    <property type="evidence" value="ECO:0007669"/>
    <property type="project" value="UniProtKB-KW"/>
</dbReference>
<dbReference type="SMART" id="SM00717">
    <property type="entry name" value="SANT"/>
    <property type="match status" value="2"/>
</dbReference>
<dbReference type="FunFam" id="1.10.10.60:FF:000119">
    <property type="entry name" value="Transcription factor GAMYB"/>
    <property type="match status" value="1"/>
</dbReference>
<evidence type="ECO:0000256" key="7">
    <source>
        <dbReference type="ARBA" id="ARBA00023159"/>
    </source>
</evidence>
<dbReference type="PROSITE" id="PS50090">
    <property type="entry name" value="MYB_LIKE"/>
    <property type="match status" value="2"/>
</dbReference>
<dbReference type="CDD" id="cd00167">
    <property type="entry name" value="SANT"/>
    <property type="match status" value="2"/>
</dbReference>
<evidence type="ECO:0000259" key="14">
    <source>
        <dbReference type="PROSITE" id="PS51294"/>
    </source>
</evidence>
<evidence type="ECO:0000313" key="15">
    <source>
        <dbReference type="EnsemblPlants" id="Ma07_p02470.1"/>
    </source>
</evidence>
<dbReference type="OrthoDB" id="2143914at2759"/>
<dbReference type="PANTHER" id="PTHR47995:SF18">
    <property type="entry name" value="TRANSCRIPTION FACTOR MYB65"/>
    <property type="match status" value="1"/>
</dbReference>
<feature type="domain" description="Myb-like" evidence="13">
    <location>
        <begin position="81"/>
        <end position="131"/>
    </location>
</feature>
<proteinExistence type="predicted"/>
<evidence type="ECO:0000256" key="5">
    <source>
        <dbReference type="ARBA" id="ARBA00023089"/>
    </source>
</evidence>
<evidence type="ECO:0000256" key="4">
    <source>
        <dbReference type="ARBA" id="ARBA00023015"/>
    </source>
</evidence>
<dbReference type="GO" id="GO:0009908">
    <property type="term" value="P:flower development"/>
    <property type="evidence" value="ECO:0007669"/>
    <property type="project" value="UniProtKB-KW"/>
</dbReference>
<evidence type="ECO:0000256" key="6">
    <source>
        <dbReference type="ARBA" id="ARBA00023125"/>
    </source>
</evidence>
<feature type="region of interest" description="Disordered" evidence="12">
    <location>
        <begin position="1"/>
        <end position="35"/>
    </location>
</feature>
<dbReference type="GO" id="GO:0006355">
    <property type="term" value="P:regulation of DNA-templated transcription"/>
    <property type="evidence" value="ECO:0000318"/>
    <property type="project" value="GO_Central"/>
</dbReference>
<dbReference type="AlphaFoldDB" id="A0A804JRC2"/>
<name>A0A804JRC2_MUSAM</name>
<keyword evidence="4" id="KW-0805">Transcription regulation</keyword>
<dbReference type="EnsemblPlants" id="Ma07_t02470.1">
    <property type="protein sequence ID" value="Ma07_p02470.1"/>
    <property type="gene ID" value="Ma07_g02470"/>
</dbReference>
<dbReference type="Proteomes" id="UP000012960">
    <property type="component" value="Unplaced"/>
</dbReference>
<accession>A0A804JRC2</accession>
<keyword evidence="8" id="KW-0804">Transcription</keyword>
<reference evidence="15" key="1">
    <citation type="submission" date="2021-05" db="UniProtKB">
        <authorList>
            <consortium name="EnsemblPlants"/>
        </authorList>
    </citation>
    <scope>IDENTIFICATION</scope>
    <source>
        <strain evidence="15">subsp. malaccensis</strain>
    </source>
</reference>
<dbReference type="Pfam" id="PF00249">
    <property type="entry name" value="Myb_DNA-binding"/>
    <property type="match status" value="2"/>
</dbReference>
<dbReference type="InterPro" id="IPR001005">
    <property type="entry name" value="SANT/Myb"/>
</dbReference>
<keyword evidence="7" id="KW-0010">Activator</keyword>
<evidence type="ECO:0000256" key="2">
    <source>
        <dbReference type="ARBA" id="ARBA00022737"/>
    </source>
</evidence>
<organism evidence="15 16">
    <name type="scientific">Musa acuminata subsp. malaccensis</name>
    <name type="common">Wild banana</name>
    <name type="synonym">Musa malaccensis</name>
    <dbReference type="NCBI Taxonomy" id="214687"/>
    <lineage>
        <taxon>Eukaryota</taxon>
        <taxon>Viridiplantae</taxon>
        <taxon>Streptophyta</taxon>
        <taxon>Embryophyta</taxon>
        <taxon>Tracheophyta</taxon>
        <taxon>Spermatophyta</taxon>
        <taxon>Magnoliopsida</taxon>
        <taxon>Liliopsida</taxon>
        <taxon>Zingiberales</taxon>
        <taxon>Musaceae</taxon>
        <taxon>Musa</taxon>
    </lineage>
</organism>
<dbReference type="GO" id="GO:0009555">
    <property type="term" value="P:pollen development"/>
    <property type="evidence" value="ECO:0007669"/>
    <property type="project" value="UniProtKB-ARBA"/>
</dbReference>
<feature type="compositionally biased region" description="Polar residues" evidence="12">
    <location>
        <begin position="1"/>
        <end position="14"/>
    </location>
</feature>